<proteinExistence type="predicted"/>
<dbReference type="RefSeq" id="WP_004869460.1">
    <property type="nucleotide sequence ID" value="NZ_ASYY01000127.1"/>
</dbReference>
<reference evidence="3 4" key="1">
    <citation type="submission" date="2013-02" db="EMBL/GenBank/DDBJ databases">
        <title>The Genome Sequence of Acinetobacter gerneri CIP 107464.</title>
        <authorList>
            <consortium name="The Broad Institute Genome Sequencing Platform"/>
            <consortium name="The Broad Institute Genome Sequencing Center for Infectious Disease"/>
            <person name="Cerqueira G."/>
            <person name="Feldgarden M."/>
            <person name="Courvalin P."/>
            <person name="Perichon B."/>
            <person name="Grillot-Courvalin C."/>
            <person name="Clermont D."/>
            <person name="Rocha E."/>
            <person name="Yoon E.-J."/>
            <person name="Nemec A."/>
            <person name="Walker B."/>
            <person name="Young S.K."/>
            <person name="Zeng Q."/>
            <person name="Gargeya S."/>
            <person name="Fitzgerald M."/>
            <person name="Haas B."/>
            <person name="Abouelleil A."/>
            <person name="Alvarado L."/>
            <person name="Arachchi H.M."/>
            <person name="Berlin A.M."/>
            <person name="Chapman S.B."/>
            <person name="Dewar J."/>
            <person name="Goldberg J."/>
            <person name="Griggs A."/>
            <person name="Gujja S."/>
            <person name="Hansen M."/>
            <person name="Howarth C."/>
            <person name="Imamovic A."/>
            <person name="Larimer J."/>
            <person name="McCowan C."/>
            <person name="Murphy C."/>
            <person name="Neiman D."/>
            <person name="Pearson M."/>
            <person name="Priest M."/>
            <person name="Roberts A."/>
            <person name="Saif S."/>
            <person name="Shea T."/>
            <person name="Sisk P."/>
            <person name="Sykes S."/>
            <person name="Wortman J."/>
            <person name="Nusbaum C."/>
            <person name="Birren B."/>
        </authorList>
    </citation>
    <scope>NUCLEOTIDE SEQUENCE [LARGE SCALE GENOMIC DNA]</scope>
    <source>
        <strain evidence="3 4">CIP 107464</strain>
    </source>
</reference>
<dbReference type="EMBL" id="APPN01000083">
    <property type="protein sequence ID" value="ENV31556.1"/>
    <property type="molecule type" value="Genomic_DNA"/>
</dbReference>
<keyword evidence="2" id="KW-0812">Transmembrane</keyword>
<dbReference type="GeneID" id="84211188"/>
<keyword evidence="4" id="KW-1185">Reference proteome</keyword>
<feature type="transmembrane region" description="Helical" evidence="2">
    <location>
        <begin position="12"/>
        <end position="32"/>
    </location>
</feature>
<name>N8Y4J1_9GAMM</name>
<accession>N8Y4J1</accession>
<dbReference type="PATRIC" id="fig|1120926.3.peg.3802"/>
<dbReference type="HOGENOM" id="CLU_128587_0_0_6"/>
<gene>
    <name evidence="3" type="ORF">F960_03921</name>
</gene>
<dbReference type="Proteomes" id="UP000013117">
    <property type="component" value="Unassembled WGS sequence"/>
</dbReference>
<keyword evidence="2" id="KW-1133">Transmembrane helix</keyword>
<organism evidence="3 4">
    <name type="scientific">Acinetobacter gerneri DSM 14967 = CIP 107464 = MTCC 9824</name>
    <dbReference type="NCBI Taxonomy" id="1120926"/>
    <lineage>
        <taxon>Bacteria</taxon>
        <taxon>Pseudomonadati</taxon>
        <taxon>Pseudomonadota</taxon>
        <taxon>Gammaproteobacteria</taxon>
        <taxon>Moraxellales</taxon>
        <taxon>Moraxellaceae</taxon>
        <taxon>Acinetobacter</taxon>
    </lineage>
</organism>
<evidence type="ECO:0000256" key="2">
    <source>
        <dbReference type="SAM" id="Phobius"/>
    </source>
</evidence>
<sequence>MTQSKPNQSYLIWWILGVLSIFTLGITTYFYWTEPAQQNEQAQQSRAQKTTQKNLTHEQATIGASNVTTQGMDASSNTALVDEKIIEQTIPQNESLAKDELAKLKDIQTQLDQQTMSLNAQHQDADQLIKLKQEQIKLLEAQLAQSQKPIS</sequence>
<dbReference type="STRING" id="202952.GCA_000747725_00356"/>
<evidence type="ECO:0000313" key="4">
    <source>
        <dbReference type="Proteomes" id="UP000013117"/>
    </source>
</evidence>
<dbReference type="eggNOG" id="ENOG50348U2">
    <property type="taxonomic scope" value="Bacteria"/>
</dbReference>
<feature type="region of interest" description="Disordered" evidence="1">
    <location>
        <begin position="42"/>
        <end position="70"/>
    </location>
</feature>
<keyword evidence="2" id="KW-0472">Membrane</keyword>
<protein>
    <submittedName>
        <fullName evidence="3">Uncharacterized protein</fullName>
    </submittedName>
</protein>
<evidence type="ECO:0000256" key="1">
    <source>
        <dbReference type="SAM" id="MobiDB-lite"/>
    </source>
</evidence>
<comment type="caution">
    <text evidence="3">The sequence shown here is derived from an EMBL/GenBank/DDBJ whole genome shotgun (WGS) entry which is preliminary data.</text>
</comment>
<feature type="compositionally biased region" description="Polar residues" evidence="1">
    <location>
        <begin position="49"/>
        <end position="70"/>
    </location>
</feature>
<evidence type="ECO:0000313" key="3">
    <source>
        <dbReference type="EMBL" id="ENV31556.1"/>
    </source>
</evidence>
<dbReference type="AlphaFoldDB" id="N8Y4J1"/>